<evidence type="ECO:0000259" key="1">
    <source>
        <dbReference type="SMART" id="SM00849"/>
    </source>
</evidence>
<dbReference type="Gene3D" id="3.60.15.10">
    <property type="entry name" value="Ribonuclease Z/Hydroxyacylglutathione hydrolase-like"/>
    <property type="match status" value="1"/>
</dbReference>
<dbReference type="CDD" id="cd07726">
    <property type="entry name" value="ST1585-like_MBL-fold"/>
    <property type="match status" value="1"/>
</dbReference>
<dbReference type="OrthoDB" id="2971563at2"/>
<organism evidence="2 3">
    <name type="scientific">Asanoa hainanensis</name>
    <dbReference type="NCBI Taxonomy" id="560556"/>
    <lineage>
        <taxon>Bacteria</taxon>
        <taxon>Bacillati</taxon>
        <taxon>Actinomycetota</taxon>
        <taxon>Actinomycetes</taxon>
        <taxon>Micromonosporales</taxon>
        <taxon>Micromonosporaceae</taxon>
        <taxon>Asanoa</taxon>
    </lineage>
</organism>
<dbReference type="SMART" id="SM00849">
    <property type="entry name" value="Lactamase_B"/>
    <property type="match status" value="1"/>
</dbReference>
<dbReference type="PANTHER" id="PTHR42951:SF22">
    <property type="entry name" value="METALLO BETA-LACTAMASE SUPERFAMILY LIPOPROTEIN"/>
    <property type="match status" value="1"/>
</dbReference>
<dbReference type="EMBL" id="FZPH01000023">
    <property type="protein sequence ID" value="SNT65546.1"/>
    <property type="molecule type" value="Genomic_DNA"/>
</dbReference>
<dbReference type="SUPFAM" id="SSF56281">
    <property type="entry name" value="Metallo-hydrolase/oxidoreductase"/>
    <property type="match status" value="1"/>
</dbReference>
<dbReference type="Proteomes" id="UP000198362">
    <property type="component" value="Unassembled WGS sequence"/>
</dbReference>
<evidence type="ECO:0000313" key="2">
    <source>
        <dbReference type="EMBL" id="SNT65546.1"/>
    </source>
</evidence>
<keyword evidence="3" id="KW-1185">Reference proteome</keyword>
<name>A0A239PEN4_9ACTN</name>
<gene>
    <name evidence="2" type="ORF">SAMN05421812_12399</name>
</gene>
<dbReference type="Pfam" id="PF00753">
    <property type="entry name" value="Lactamase_B"/>
    <property type="match status" value="1"/>
</dbReference>
<feature type="domain" description="Metallo-beta-lactamase" evidence="1">
    <location>
        <begin position="20"/>
        <end position="212"/>
    </location>
</feature>
<dbReference type="PANTHER" id="PTHR42951">
    <property type="entry name" value="METALLO-BETA-LACTAMASE DOMAIN-CONTAINING"/>
    <property type="match status" value="1"/>
</dbReference>
<reference evidence="2 3" key="1">
    <citation type="submission" date="2017-06" db="EMBL/GenBank/DDBJ databases">
        <authorList>
            <person name="Kim H.J."/>
            <person name="Triplett B.A."/>
        </authorList>
    </citation>
    <scope>NUCLEOTIDE SEQUENCE [LARGE SCALE GENOMIC DNA]</scope>
    <source>
        <strain evidence="2 3">CGMCC 4.5593</strain>
    </source>
</reference>
<dbReference type="AlphaFoldDB" id="A0A239PEN4"/>
<protein>
    <submittedName>
        <fullName evidence="2">Glyoxylase, beta-lactamase superfamily II</fullName>
    </submittedName>
</protein>
<dbReference type="InterPro" id="IPR001279">
    <property type="entry name" value="Metallo-B-lactamas"/>
</dbReference>
<dbReference type="InterPro" id="IPR036866">
    <property type="entry name" value="RibonucZ/Hydroxyglut_hydro"/>
</dbReference>
<proteinExistence type="predicted"/>
<evidence type="ECO:0000313" key="3">
    <source>
        <dbReference type="Proteomes" id="UP000198362"/>
    </source>
</evidence>
<dbReference type="InterPro" id="IPR050855">
    <property type="entry name" value="NDM-1-like"/>
</dbReference>
<dbReference type="InterPro" id="IPR037482">
    <property type="entry name" value="ST1585_MBL-fold"/>
</dbReference>
<accession>A0A239PEN4</accession>
<sequence length="286" mass="30965">MGEVTAINLIDLRLAGKARTTGAYLLDSPDGPTLVDCGASSTLDALRRGLHANDVTVAELRHIVVTHIHLDHAGAAGTLVRENPALQVHVSEVGRFHLAYPVALEFSARGVYGDRFDEFWGPLVGVPESNLHAVGEKVCGLKVVPTPGHAVHHVSYLAPDGTLFAGDAGGIRIAPGKHITPPTPPPDFDLDAWLHSIDAMQALRPTRLALSHFGFADDPDEHLTRLRAKITHWHEVVAGGTSEDEFAAFVRDEVAAGGEQADYHETLPAEQLYRGIKMYVERTRTR</sequence>
<dbReference type="RefSeq" id="WP_089255226.1">
    <property type="nucleotide sequence ID" value="NZ_FZPH01000023.1"/>
</dbReference>